<dbReference type="Bgee" id="ENSSSCG00000032022">
    <property type="expression patterns" value="Expressed in longissimus lumborum muscle and 43 other cell types or tissues"/>
</dbReference>
<dbReference type="InParanoid" id="A0A5G2QQX1"/>
<sequence length="271" mass="30588">METWRKGSFRSASFFKRLSLGRPRRLRRQGSVLSQASTAGGDHEEYSNREVIRELRGRPDGRRLPLWGDEQPRVTLLAPPKPPRLYRESSSCPNILEPPSAYTAAYSATLPSALSLAEALHQYTEEELLDTPPCQRTPAPDLSDPFFSFQVDLGISLLEEVLQMLREQFPSYQRTGLGMDSKLLAIMVKRHSWSPESSPGLRSSALLTTSDDRGYGPTPRPGKKIWSQSQTGCMWFFHSGLCRHGRRRGRRGCTLPPRPKPVAFPHPVWTC</sequence>
<organism evidence="2 3">
    <name type="scientific">Sus scrofa</name>
    <name type="common">Pig</name>
    <dbReference type="NCBI Taxonomy" id="9823"/>
    <lineage>
        <taxon>Eukaryota</taxon>
        <taxon>Metazoa</taxon>
        <taxon>Chordata</taxon>
        <taxon>Craniata</taxon>
        <taxon>Vertebrata</taxon>
        <taxon>Euteleostomi</taxon>
        <taxon>Mammalia</taxon>
        <taxon>Eutheria</taxon>
        <taxon>Laurasiatheria</taxon>
        <taxon>Artiodactyla</taxon>
        <taxon>Suina</taxon>
        <taxon>Suidae</taxon>
        <taxon>Sus</taxon>
    </lineage>
</organism>
<dbReference type="PANTHER" id="PTHR15344">
    <property type="entry name" value="CDC42 EFFECTOR PROTEIN BORG"/>
    <property type="match status" value="1"/>
</dbReference>
<protein>
    <submittedName>
        <fullName evidence="2">Chromosome 1 C15orf62 homolog</fullName>
    </submittedName>
</protein>
<reference evidence="2" key="3">
    <citation type="submission" date="2025-08" db="UniProtKB">
        <authorList>
            <consortium name="Ensembl"/>
        </authorList>
    </citation>
    <scope>IDENTIFICATION</scope>
</reference>
<dbReference type="Ensembl" id="ENSSSCT00000082559.1">
    <property type="protein sequence ID" value="ENSSSCP00000066447.1"/>
    <property type="gene ID" value="ENSSSCG00000032022.3"/>
</dbReference>
<dbReference type="STRING" id="9823.ENSSSCP00000066447"/>
<reference evidence="2" key="4">
    <citation type="submission" date="2025-09" db="UniProtKB">
        <authorList>
            <consortium name="Ensembl"/>
        </authorList>
    </citation>
    <scope>IDENTIFICATION</scope>
</reference>
<reference evidence="3" key="1">
    <citation type="submission" date="2009-11" db="EMBL/GenBank/DDBJ databases">
        <authorList>
            <consortium name="Porcine genome sequencing project"/>
        </authorList>
    </citation>
    <scope>NUCLEOTIDE SEQUENCE [LARGE SCALE GENOMIC DNA]</scope>
    <source>
        <strain evidence="3">Duroc</strain>
    </source>
</reference>
<proteinExistence type="predicted"/>
<reference evidence="2" key="2">
    <citation type="journal article" date="2020" name="Gigascience">
        <title>An improved pig reference genome sequence to enable pig genetics and genomics research.</title>
        <authorList>
            <person name="Warr A."/>
            <person name="Affara N."/>
            <person name="Aken B."/>
            <person name="Beiki H."/>
            <person name="Bickhart D.M."/>
            <person name="Billis K."/>
            <person name="Chow W."/>
            <person name="Eory L."/>
            <person name="Finlayson H.A."/>
            <person name="Flicek P."/>
            <person name="Giron C.G."/>
            <person name="Griffin D.K."/>
            <person name="Hall R."/>
            <person name="Hannum G."/>
            <person name="Hourlier T."/>
            <person name="Howe K."/>
            <person name="Hume D.A."/>
            <person name="Izuogu O."/>
            <person name="Kim K."/>
            <person name="Koren S."/>
            <person name="Liu H."/>
            <person name="Manchanda N."/>
            <person name="Martin F.J."/>
            <person name="Nonneman D.J."/>
            <person name="O'Connor R.E."/>
            <person name="Phillippy A.M."/>
            <person name="Rohrer G.A."/>
            <person name="Rosen B.D."/>
            <person name="Rund L.A."/>
            <person name="Sargent C.A."/>
            <person name="Schook L.B."/>
            <person name="Schroeder S.G."/>
            <person name="Schwartz A.S."/>
            <person name="Skinner B.M."/>
            <person name="Talbot R."/>
            <person name="Tseng E."/>
            <person name="Tuggle C.K."/>
            <person name="Watson M."/>
            <person name="Smith T.P.L."/>
            <person name="Archibald A.L."/>
        </authorList>
    </citation>
    <scope>NUCLEOTIDE SEQUENCE [LARGE SCALE GENOMIC DNA]</scope>
    <source>
        <strain evidence="2">Duroc</strain>
    </source>
</reference>
<dbReference type="GeneTree" id="ENSGT00390000007057"/>
<feature type="region of interest" description="Disordered" evidence="1">
    <location>
        <begin position="194"/>
        <end position="226"/>
    </location>
</feature>
<evidence type="ECO:0000313" key="2">
    <source>
        <dbReference type="Ensembl" id="ENSSSCP00000066447.1"/>
    </source>
</evidence>
<feature type="compositionally biased region" description="Polar residues" evidence="1">
    <location>
        <begin position="194"/>
        <end position="209"/>
    </location>
</feature>
<gene>
    <name evidence="2" type="primary">C15orf62</name>
</gene>
<evidence type="ECO:0000256" key="1">
    <source>
        <dbReference type="SAM" id="MobiDB-lite"/>
    </source>
</evidence>
<name>A0A5G2QQX1_PIG</name>
<keyword evidence="3" id="KW-1185">Reference proteome</keyword>
<dbReference type="ExpressionAtlas" id="A0A5G2QQX1">
    <property type="expression patterns" value="baseline and differential"/>
</dbReference>
<accession>A0A5G2QQX1</accession>
<dbReference type="InterPro" id="IPR051296">
    <property type="entry name" value="Cdc42_Effector_BORG/CEP"/>
</dbReference>
<dbReference type="PANTHER" id="PTHR15344:SF8">
    <property type="entry name" value="GENE 14137-RELATED"/>
    <property type="match status" value="1"/>
</dbReference>
<feature type="region of interest" description="Disordered" evidence="1">
    <location>
        <begin position="26"/>
        <end position="48"/>
    </location>
</feature>
<dbReference type="AlphaFoldDB" id="A0A5G2QQX1"/>
<dbReference type="Proteomes" id="UP000008227">
    <property type="component" value="Chromosome 1"/>
</dbReference>
<evidence type="ECO:0000313" key="3">
    <source>
        <dbReference type="Proteomes" id="UP000008227"/>
    </source>
</evidence>